<accession>A0ABY4SS25</accession>
<evidence type="ECO:0000313" key="1">
    <source>
        <dbReference type="EMBL" id="URI16531.1"/>
    </source>
</evidence>
<dbReference type="RefSeq" id="WP_249750784.1">
    <property type="nucleotide sequence ID" value="NZ_CP097298.1"/>
</dbReference>
<keyword evidence="2" id="KW-1185">Reference proteome</keyword>
<name>A0ABY4SS25_9CAUL</name>
<dbReference type="InterPro" id="IPR022061">
    <property type="entry name" value="DUF3617"/>
</dbReference>
<dbReference type="PROSITE" id="PS51257">
    <property type="entry name" value="PROKAR_LIPOPROTEIN"/>
    <property type="match status" value="1"/>
</dbReference>
<sequence length="174" mass="17172">MRFKIGLASAATVALLAACSDDQSGAAAPAQAAARAEAAPAAAGTAPAPRPGLWEHVISGDSLPQPTTVRVCVGSPTSGANPFNAPQPGVTCSENTASPAPGGAAFHSVCESQGMTVVSDGQVSGDLNTAYQVRIASRASGVNVPQEMTTTTTAIDAKRLGDCPAGVSPDTVVD</sequence>
<proteinExistence type="predicted"/>
<evidence type="ECO:0008006" key="3">
    <source>
        <dbReference type="Google" id="ProtNLM"/>
    </source>
</evidence>
<evidence type="ECO:0000313" key="2">
    <source>
        <dbReference type="Proteomes" id="UP001055429"/>
    </source>
</evidence>
<protein>
    <recommendedName>
        <fullName evidence="3">DUF3617 family protein</fullName>
    </recommendedName>
</protein>
<organism evidence="1 2">
    <name type="scientific">Brevundimonas albigilva</name>
    <dbReference type="NCBI Taxonomy" id="1312364"/>
    <lineage>
        <taxon>Bacteria</taxon>
        <taxon>Pseudomonadati</taxon>
        <taxon>Pseudomonadota</taxon>
        <taxon>Alphaproteobacteria</taxon>
        <taxon>Caulobacterales</taxon>
        <taxon>Caulobacteraceae</taxon>
        <taxon>Brevundimonas</taxon>
    </lineage>
</organism>
<dbReference type="EMBL" id="CP097649">
    <property type="protein sequence ID" value="URI16531.1"/>
    <property type="molecule type" value="Genomic_DNA"/>
</dbReference>
<dbReference type="Pfam" id="PF12276">
    <property type="entry name" value="DUF3617"/>
    <property type="match status" value="1"/>
</dbReference>
<dbReference type="Proteomes" id="UP001055429">
    <property type="component" value="Chromosome"/>
</dbReference>
<gene>
    <name evidence="1" type="ORF">M8231_06025</name>
</gene>
<reference evidence="1" key="1">
    <citation type="submission" date="2022-05" db="EMBL/GenBank/DDBJ databases">
        <title>Brevundimonas albigilva TT17 genome sequence.</title>
        <authorList>
            <person name="Lee K."/>
            <person name="Son H."/>
        </authorList>
    </citation>
    <scope>NUCLEOTIDE SEQUENCE</scope>
    <source>
        <strain evidence="1">TT17</strain>
    </source>
</reference>